<accession>A0AAD5G6T1</accession>
<keyword evidence="2" id="KW-1185">Reference proteome</keyword>
<organism evidence="1 2">
    <name type="scientific">Ambrosia artemisiifolia</name>
    <name type="common">Common ragweed</name>
    <dbReference type="NCBI Taxonomy" id="4212"/>
    <lineage>
        <taxon>Eukaryota</taxon>
        <taxon>Viridiplantae</taxon>
        <taxon>Streptophyta</taxon>
        <taxon>Embryophyta</taxon>
        <taxon>Tracheophyta</taxon>
        <taxon>Spermatophyta</taxon>
        <taxon>Magnoliopsida</taxon>
        <taxon>eudicotyledons</taxon>
        <taxon>Gunneridae</taxon>
        <taxon>Pentapetalae</taxon>
        <taxon>asterids</taxon>
        <taxon>campanulids</taxon>
        <taxon>Asterales</taxon>
        <taxon>Asteraceae</taxon>
        <taxon>Asteroideae</taxon>
        <taxon>Heliantheae alliance</taxon>
        <taxon>Heliantheae</taxon>
        <taxon>Ambrosia</taxon>
    </lineage>
</organism>
<gene>
    <name evidence="1" type="ORF">M8C21_017959</name>
</gene>
<name>A0AAD5G6T1_AMBAR</name>
<reference evidence="1" key="1">
    <citation type="submission" date="2022-06" db="EMBL/GenBank/DDBJ databases">
        <title>Uncovering the hologenomic basis of an extraordinary plant invasion.</title>
        <authorList>
            <person name="Bieker V.C."/>
            <person name="Martin M.D."/>
            <person name="Gilbert T."/>
            <person name="Hodgins K."/>
            <person name="Battlay P."/>
            <person name="Petersen B."/>
            <person name="Wilson J."/>
        </authorList>
    </citation>
    <scope>NUCLEOTIDE SEQUENCE</scope>
    <source>
        <strain evidence="1">AA19_3_7</strain>
        <tissue evidence="1">Leaf</tissue>
    </source>
</reference>
<dbReference type="EMBL" id="JAMZMK010010757">
    <property type="protein sequence ID" value="KAI7730512.1"/>
    <property type="molecule type" value="Genomic_DNA"/>
</dbReference>
<dbReference type="AlphaFoldDB" id="A0AAD5G6T1"/>
<protein>
    <submittedName>
        <fullName evidence="1">Uncharacterized protein</fullName>
    </submittedName>
</protein>
<evidence type="ECO:0000313" key="2">
    <source>
        <dbReference type="Proteomes" id="UP001206925"/>
    </source>
</evidence>
<sequence>MESRLLMEVNYPMIFYRQPRSLESSQDVVDISNLYLVYTLSGVDCIDCATDVGGAECRE</sequence>
<proteinExistence type="predicted"/>
<dbReference type="Proteomes" id="UP001206925">
    <property type="component" value="Unassembled WGS sequence"/>
</dbReference>
<evidence type="ECO:0000313" key="1">
    <source>
        <dbReference type="EMBL" id="KAI7730512.1"/>
    </source>
</evidence>
<comment type="caution">
    <text evidence="1">The sequence shown here is derived from an EMBL/GenBank/DDBJ whole genome shotgun (WGS) entry which is preliminary data.</text>
</comment>